<dbReference type="STRING" id="1797110.A3841_15235"/>
<evidence type="ECO:0000313" key="2">
    <source>
        <dbReference type="Proteomes" id="UP000186551"/>
    </source>
</evidence>
<protein>
    <recommendedName>
        <fullName evidence="3">Tetratricopeptide repeat protein</fullName>
    </recommendedName>
</protein>
<comment type="caution">
    <text evidence="1">The sequence shown here is derived from an EMBL/GenBank/DDBJ whole genome shotgun (WGS) entry which is preliminary data.</text>
</comment>
<evidence type="ECO:0000313" key="1">
    <source>
        <dbReference type="EMBL" id="OKL41173.1"/>
    </source>
</evidence>
<accession>A0A1Q5PG50</accession>
<reference evidence="1 2" key="1">
    <citation type="submission" date="2016-03" db="EMBL/GenBank/DDBJ databases">
        <title>Genome sequence of Pontibacter sp. nov., of the family cytophagaceae, isolated from marine sediment of the Yellow Sea, China.</title>
        <authorList>
            <person name="Zhang G."/>
            <person name="Zhang R."/>
        </authorList>
    </citation>
    <scope>NUCLEOTIDE SEQUENCE [LARGE SCALE GENOMIC DNA]</scope>
    <source>
        <strain evidence="1 2">S10-8</strain>
    </source>
</reference>
<name>A0A1Q5PG50_9BACT</name>
<sequence>MLAQQHALAQDALDYTQVYHPVINEAELLVVDKKYEQALEAYQRAFAAVPSPFARDYYNAVICALLLQERGKTFNYLEELVQKGVSLEYLERQPVLDSLRSTKQWQKFAKKYPKRRAKYEQKLNKELRADLDELYARDQYFRQAKGGWRVHGDTITKIEAANTKLLLGWIEEYGYPGEDLVGVADTLEQLPRFTVVIERQTKARKGQDFTEVLTQAVQQGRIAPQAAAYLLDQQAGASKYGSRVFAKINCSKCADDEELGALDDYMTTKISRKEESKVDERRKKLGLEPLELYKYKIVHLGEKNRDRFKLTYPWSVINYIVPSKEAARVLLEKLTMK</sequence>
<evidence type="ECO:0008006" key="3">
    <source>
        <dbReference type="Google" id="ProtNLM"/>
    </source>
</evidence>
<proteinExistence type="predicted"/>
<dbReference type="EMBL" id="LVWA01000004">
    <property type="protein sequence ID" value="OKL41173.1"/>
    <property type="molecule type" value="Genomic_DNA"/>
</dbReference>
<organism evidence="1 2">
    <name type="scientific">Pontibacter flavimaris</name>
    <dbReference type="NCBI Taxonomy" id="1797110"/>
    <lineage>
        <taxon>Bacteria</taxon>
        <taxon>Pseudomonadati</taxon>
        <taxon>Bacteroidota</taxon>
        <taxon>Cytophagia</taxon>
        <taxon>Cytophagales</taxon>
        <taxon>Hymenobacteraceae</taxon>
        <taxon>Pontibacter</taxon>
    </lineage>
</organism>
<gene>
    <name evidence="1" type="ORF">A3841_15235</name>
</gene>
<dbReference type="AlphaFoldDB" id="A0A1Q5PG50"/>
<dbReference type="Proteomes" id="UP000186551">
    <property type="component" value="Unassembled WGS sequence"/>
</dbReference>
<keyword evidence="2" id="KW-1185">Reference proteome</keyword>